<dbReference type="InterPro" id="IPR005069">
    <property type="entry name" value="Nucl-diP-sugar_transferase"/>
</dbReference>
<dbReference type="EMBL" id="LFYR01000839">
    <property type="protein sequence ID" value="KMZ68443.1"/>
    <property type="molecule type" value="Genomic_DNA"/>
</dbReference>
<protein>
    <submittedName>
        <fullName evidence="4">Nucleotide-diphospho-sugar transferase family protein</fullName>
    </submittedName>
</protein>
<dbReference type="PANTHER" id="PTHR47483">
    <property type="entry name" value="BETA-ARABINOFURANOSYLTRANSFERASE RAY1"/>
    <property type="match status" value="1"/>
</dbReference>
<evidence type="ECO:0000256" key="1">
    <source>
        <dbReference type="SAM" id="MobiDB-lite"/>
    </source>
</evidence>
<dbReference type="AlphaFoldDB" id="A0A0K9PH96"/>
<name>A0A0K9PH96_ZOSMR</name>
<sequence>MRSRLTSYHGGGGISETSSIRRQSAKIRMTKQRRTGPFALPFHSKEVAKLHRFSQPPWLVFLSFCGLGLIGFWMFMHATNTAQFTTDSGYGHPSITIFTSPTPFISSSSSSLPSYVGSRQELAVRSWLALSPNITVVLFSNHPSIKAFARSLGSRVSVESNIDFTFLGTPFFHSMMAESQFFNSSVSVLIDPQIVLFSDFLSTIYEASKLDVDWFLVSSSTNVSHLPFHLNVTLKALLHKSGPKANLGKLREFLLQTRHYPNSCDGNKGILAWNSGGAPLHAGVLPPFLYGKGIHNQWIVNEVLASEFRLVIDASATISSFYMDDNPSRLFVTGLLDSWENNCNSYIGSVYGSLYFRDQMIDREKRIIRLGNCGGHFFFQFPLDEKMEGVQMTNKEWEHAGFVRRTFLPSKLMKLQSYCMDEENKCWITKQQPKKLVSKSLVLPFSLNQLLKMVADENRSIVLAVAGNSYRDMLMSWVCRLRHLSVRNFVINALDAETYHFSVLQGLPVFMDPLAPRNISYDNCHFGSDCFLNVTKVKSRLVLQILKLGYNVLLSDVDVYWFRNPLPFLHSFGPSVLVVQSDEYKETGPINLPRRLNSGFYYIQSSTTAIAAMKKVVKHASMSELSEQPSFYDVLCGVGGVNRVGNNGCIETDTNLTVHFLDRNMFPNGAYQDLWQKKDVGIACRRKGCVILHNNWISGRERKLDRQVLSGLWAYDSTTRKCRRRQH</sequence>
<dbReference type="STRING" id="29655.A0A0K9PH96"/>
<reference evidence="5" key="1">
    <citation type="journal article" date="2016" name="Nature">
        <title>The genome of the seagrass Zostera marina reveals angiosperm adaptation to the sea.</title>
        <authorList>
            <person name="Olsen J.L."/>
            <person name="Rouze P."/>
            <person name="Verhelst B."/>
            <person name="Lin Y.-C."/>
            <person name="Bayer T."/>
            <person name="Collen J."/>
            <person name="Dattolo E."/>
            <person name="De Paoli E."/>
            <person name="Dittami S."/>
            <person name="Maumus F."/>
            <person name="Michel G."/>
            <person name="Kersting A."/>
            <person name="Lauritano C."/>
            <person name="Lohaus R."/>
            <person name="Toepel M."/>
            <person name="Tonon T."/>
            <person name="Vanneste K."/>
            <person name="Amirebrahimi M."/>
            <person name="Brakel J."/>
            <person name="Bostroem C."/>
            <person name="Chovatia M."/>
            <person name="Grimwood J."/>
            <person name="Jenkins J.W."/>
            <person name="Jueterbock A."/>
            <person name="Mraz A."/>
            <person name="Stam W.T."/>
            <person name="Tice H."/>
            <person name="Bornberg-Bauer E."/>
            <person name="Green P.J."/>
            <person name="Pearson G.A."/>
            <person name="Procaccini G."/>
            <person name="Duarte C.M."/>
            <person name="Schmutz J."/>
            <person name="Reusch T.B.H."/>
            <person name="Van de Peer Y."/>
        </authorList>
    </citation>
    <scope>NUCLEOTIDE SEQUENCE [LARGE SCALE GENOMIC DNA]</scope>
    <source>
        <strain evidence="5">cv. Finnish</strain>
    </source>
</reference>
<keyword evidence="2" id="KW-0472">Membrane</keyword>
<evidence type="ECO:0000259" key="3">
    <source>
        <dbReference type="Pfam" id="PF03407"/>
    </source>
</evidence>
<feature type="transmembrane region" description="Helical" evidence="2">
    <location>
        <begin position="58"/>
        <end position="76"/>
    </location>
</feature>
<proteinExistence type="predicted"/>
<dbReference type="OMA" id="WWLIHEV"/>
<keyword evidence="5" id="KW-1185">Reference proteome</keyword>
<dbReference type="GO" id="GO:0016757">
    <property type="term" value="F:glycosyltransferase activity"/>
    <property type="evidence" value="ECO:0000318"/>
    <property type="project" value="GO_Central"/>
</dbReference>
<dbReference type="Proteomes" id="UP000036987">
    <property type="component" value="Unassembled WGS sequence"/>
</dbReference>
<dbReference type="PANTHER" id="PTHR47483:SF1">
    <property type="entry name" value="BETA-ARABINOFURANOSYLTRANSFERASE RAY1"/>
    <property type="match status" value="1"/>
</dbReference>
<comment type="caution">
    <text evidence="4">The sequence shown here is derived from an EMBL/GenBank/DDBJ whole genome shotgun (WGS) entry which is preliminary data.</text>
</comment>
<feature type="domain" description="Nucleotide-diphospho-sugar transferase" evidence="3">
    <location>
        <begin position="486"/>
        <end position="706"/>
    </location>
</feature>
<organism evidence="4 5">
    <name type="scientific">Zostera marina</name>
    <name type="common">Eelgrass</name>
    <dbReference type="NCBI Taxonomy" id="29655"/>
    <lineage>
        <taxon>Eukaryota</taxon>
        <taxon>Viridiplantae</taxon>
        <taxon>Streptophyta</taxon>
        <taxon>Embryophyta</taxon>
        <taxon>Tracheophyta</taxon>
        <taxon>Spermatophyta</taxon>
        <taxon>Magnoliopsida</taxon>
        <taxon>Liliopsida</taxon>
        <taxon>Zosteraceae</taxon>
        <taxon>Zostera</taxon>
    </lineage>
</organism>
<keyword evidence="2" id="KW-1133">Transmembrane helix</keyword>
<dbReference type="GO" id="GO:0005794">
    <property type="term" value="C:Golgi apparatus"/>
    <property type="evidence" value="ECO:0000318"/>
    <property type="project" value="GO_Central"/>
</dbReference>
<feature type="region of interest" description="Disordered" evidence="1">
    <location>
        <begin position="1"/>
        <end position="24"/>
    </location>
</feature>
<evidence type="ECO:0000256" key="2">
    <source>
        <dbReference type="SAM" id="Phobius"/>
    </source>
</evidence>
<dbReference type="OrthoDB" id="540503at2759"/>
<keyword evidence="4" id="KW-0808">Transferase</keyword>
<accession>A0A0K9PH96</accession>
<keyword evidence="2" id="KW-0812">Transmembrane</keyword>
<gene>
    <name evidence="4" type="ORF">ZOSMA_23G01000</name>
</gene>
<evidence type="ECO:0000313" key="4">
    <source>
        <dbReference type="EMBL" id="KMZ68443.1"/>
    </source>
</evidence>
<dbReference type="InterPro" id="IPR044575">
    <property type="entry name" value="RAY1-like"/>
</dbReference>
<dbReference type="GO" id="GO:0042546">
    <property type="term" value="P:cell wall biogenesis"/>
    <property type="evidence" value="ECO:0000318"/>
    <property type="project" value="GO_Central"/>
</dbReference>
<dbReference type="Pfam" id="PF03407">
    <property type="entry name" value="Nucleotid_trans"/>
    <property type="match status" value="1"/>
</dbReference>
<evidence type="ECO:0000313" key="5">
    <source>
        <dbReference type="Proteomes" id="UP000036987"/>
    </source>
</evidence>